<dbReference type="EMBL" id="JAIMJA010000016">
    <property type="protein sequence ID" value="MCE2596140.1"/>
    <property type="molecule type" value="Genomic_DNA"/>
</dbReference>
<evidence type="ECO:0000313" key="2">
    <source>
        <dbReference type="EMBL" id="MCE2596140.1"/>
    </source>
</evidence>
<feature type="signal peptide" evidence="1">
    <location>
        <begin position="1"/>
        <end position="23"/>
    </location>
</feature>
<gene>
    <name evidence="2" type="ORF">K6Y31_15105</name>
</gene>
<keyword evidence="1" id="KW-0732">Signal</keyword>
<proteinExistence type="predicted"/>
<sequence length="305" mass="32829">MKKSMLSLALIGLLGLPASIVTAQTYSVANEQAIHLGSDQATLEYDSDIARMALHSVANERAIHLGSDQATLVFDRDTASMALPLGASRYQVVQIPQGQYQVNIRADIYKSVFAPTVYVIDAQGQILQTYSQQQLSLKPATAMSPDQLQLTFVVDSQQGAQALIIATSAAQLLATTEIEHPARQLAKARSNQPPNIPNLFIQHVATGEVQIRLSKMETHTQPAAPILVTSTATARDAAQNHQVSLSAEPTAAKPLLAESEAMYNQAINKAVANKDHELALKLMLEATEHGSTSARATYLEALQNL</sequence>
<protein>
    <submittedName>
        <fullName evidence="2">Uncharacterized protein</fullName>
    </submittedName>
</protein>
<keyword evidence="3" id="KW-1185">Reference proteome</keyword>
<organism evidence="2 3">
    <name type="scientific">Motilimonas cestriensis</name>
    <dbReference type="NCBI Taxonomy" id="2742685"/>
    <lineage>
        <taxon>Bacteria</taxon>
        <taxon>Pseudomonadati</taxon>
        <taxon>Pseudomonadota</taxon>
        <taxon>Gammaproteobacteria</taxon>
        <taxon>Alteromonadales</taxon>
        <taxon>Alteromonadales genera incertae sedis</taxon>
        <taxon>Motilimonas</taxon>
    </lineage>
</organism>
<reference evidence="2 3" key="1">
    <citation type="journal article" date="2022" name="Environ. Microbiol. Rep.">
        <title>Eco-phylogenetic analyses reveal divergent evolution of vitamin B12 metabolism in the marine bacterial family 'Psychromonadaceae'.</title>
        <authorList>
            <person name="Jin X."/>
            <person name="Yang Y."/>
            <person name="Cao H."/>
            <person name="Gao B."/>
            <person name="Zhao Z."/>
        </authorList>
    </citation>
    <scope>NUCLEOTIDE SEQUENCE [LARGE SCALE GENOMIC DNA]</scope>
    <source>
        <strain evidence="2 3">MKS20</strain>
    </source>
</reference>
<evidence type="ECO:0000256" key="1">
    <source>
        <dbReference type="SAM" id="SignalP"/>
    </source>
</evidence>
<dbReference type="InterPro" id="IPR010794">
    <property type="entry name" value="MalM"/>
</dbReference>
<dbReference type="Pfam" id="PF07148">
    <property type="entry name" value="MalM"/>
    <property type="match status" value="1"/>
</dbReference>
<comment type="caution">
    <text evidence="2">The sequence shown here is derived from an EMBL/GenBank/DDBJ whole genome shotgun (WGS) entry which is preliminary data.</text>
</comment>
<dbReference type="Proteomes" id="UP001201273">
    <property type="component" value="Unassembled WGS sequence"/>
</dbReference>
<name>A0ABS8WCB6_9GAMM</name>
<accession>A0ABS8WCB6</accession>
<dbReference type="RefSeq" id="WP_233053792.1">
    <property type="nucleotide sequence ID" value="NZ_JAIMJA010000016.1"/>
</dbReference>
<evidence type="ECO:0000313" key="3">
    <source>
        <dbReference type="Proteomes" id="UP001201273"/>
    </source>
</evidence>
<feature type="chain" id="PRO_5045797670" evidence="1">
    <location>
        <begin position="24"/>
        <end position="305"/>
    </location>
</feature>